<feature type="domain" description="PBSX phage terminase small subunit-like N-terminal" evidence="2">
    <location>
        <begin position="5"/>
        <end position="65"/>
    </location>
</feature>
<evidence type="ECO:0000256" key="1">
    <source>
        <dbReference type="SAM" id="MobiDB-lite"/>
    </source>
</evidence>
<name>A0A2X0XI55_9BACI</name>
<sequence>MTKKHEQAFELFKESEGSLSNAEIATAVGAAESTVRKWKSRYNWLEQMGLDQNVTVEKNESVTKSKPSSRELQHKRIIDSLVEAGTYSPALDLLIEVYLDCFEEYEKAKDVGENTEKLRKELARLLGQLGLDGKNKDLIKKSGTLLAKGDEEKKKDPEPETESSKLVQFRQRKMRS</sequence>
<dbReference type="InterPro" id="IPR018925">
    <property type="entry name" value="XtmA-like_N"/>
</dbReference>
<accession>A0A2X0XI55</accession>
<feature type="region of interest" description="Disordered" evidence="1">
    <location>
        <begin position="143"/>
        <end position="176"/>
    </location>
</feature>
<protein>
    <submittedName>
        <fullName evidence="3">Phage terminase small subunit</fullName>
    </submittedName>
</protein>
<dbReference type="AlphaFoldDB" id="A0A2X0XI55"/>
<dbReference type="RefSeq" id="WP_112117149.1">
    <property type="nucleotide sequence ID" value="NZ_UAQE01000001.1"/>
</dbReference>
<feature type="compositionally biased region" description="Basic and acidic residues" evidence="1">
    <location>
        <begin position="148"/>
        <end position="158"/>
    </location>
</feature>
<organism evidence="3 4">
    <name type="scientific">Lysinibacillus capsici</name>
    <dbReference type="NCBI Taxonomy" id="2115968"/>
    <lineage>
        <taxon>Bacteria</taxon>
        <taxon>Bacillati</taxon>
        <taxon>Bacillota</taxon>
        <taxon>Bacilli</taxon>
        <taxon>Bacillales</taxon>
        <taxon>Bacillaceae</taxon>
        <taxon>Lysinibacillus</taxon>
    </lineage>
</organism>
<gene>
    <name evidence="3" type="ORF">NCTC7582_01942</name>
</gene>
<dbReference type="Proteomes" id="UP000251431">
    <property type="component" value="Unassembled WGS sequence"/>
</dbReference>
<dbReference type="Pfam" id="PF10668">
    <property type="entry name" value="Phage_terminase"/>
    <property type="match status" value="1"/>
</dbReference>
<reference evidence="3 4" key="1">
    <citation type="submission" date="2018-06" db="EMBL/GenBank/DDBJ databases">
        <authorList>
            <consortium name="Pathogen Informatics"/>
            <person name="Doyle S."/>
        </authorList>
    </citation>
    <scope>NUCLEOTIDE SEQUENCE [LARGE SCALE GENOMIC DNA]</scope>
    <source>
        <strain evidence="3 4">NCTC7582</strain>
    </source>
</reference>
<evidence type="ECO:0000259" key="2">
    <source>
        <dbReference type="Pfam" id="PF10668"/>
    </source>
</evidence>
<evidence type="ECO:0000313" key="3">
    <source>
        <dbReference type="EMBL" id="SPT98784.1"/>
    </source>
</evidence>
<dbReference type="EMBL" id="UAQE01000001">
    <property type="protein sequence ID" value="SPT98784.1"/>
    <property type="molecule type" value="Genomic_DNA"/>
</dbReference>
<proteinExistence type="predicted"/>
<evidence type="ECO:0000313" key="4">
    <source>
        <dbReference type="Proteomes" id="UP000251431"/>
    </source>
</evidence>